<dbReference type="PRINTS" id="PR00502">
    <property type="entry name" value="NUDIXFAMILY"/>
</dbReference>
<evidence type="ECO:0000259" key="6">
    <source>
        <dbReference type="PROSITE" id="PS51462"/>
    </source>
</evidence>
<proteinExistence type="inferred from homology"/>
<comment type="similarity">
    <text evidence="2 5">Belongs to the Nudix hydrolase family.</text>
</comment>
<dbReference type="GO" id="GO:0016787">
    <property type="term" value="F:hydrolase activity"/>
    <property type="evidence" value="ECO:0007669"/>
    <property type="project" value="UniProtKB-KW"/>
</dbReference>
<protein>
    <submittedName>
        <fullName evidence="7">NUDIX hydrolase</fullName>
    </submittedName>
</protein>
<accession>A0A418KM82</accession>
<evidence type="ECO:0000256" key="5">
    <source>
        <dbReference type="RuleBase" id="RU003476"/>
    </source>
</evidence>
<sequence length="174" mass="19636">MSTEQPLYERDPESWHAYLVEGNARQPRKRVSADVLIRDVSGRILLVEPTYKPGWDLPGGMAEANEPPDMAARRELHEELGIDLEIGRLLCIDWVAPHGPWDDLLAFIFDGGRLTPAQVSQIRLQNSELRAFEFCHDDLITERLPQSLSRRVAAARSALVKGDVRYVHDGSVAR</sequence>
<dbReference type="InterPro" id="IPR020084">
    <property type="entry name" value="NUDIX_hydrolase_CS"/>
</dbReference>
<organism evidence="7 8">
    <name type="scientific">Jiangella rhizosphaerae</name>
    <dbReference type="NCBI Taxonomy" id="2293569"/>
    <lineage>
        <taxon>Bacteria</taxon>
        <taxon>Bacillati</taxon>
        <taxon>Actinomycetota</taxon>
        <taxon>Actinomycetes</taxon>
        <taxon>Jiangellales</taxon>
        <taxon>Jiangellaceae</taxon>
        <taxon>Jiangella</taxon>
    </lineage>
</organism>
<dbReference type="PANTHER" id="PTHR43046">
    <property type="entry name" value="GDP-MANNOSE MANNOSYL HYDROLASE"/>
    <property type="match status" value="1"/>
</dbReference>
<dbReference type="EMBL" id="QUAL01000183">
    <property type="protein sequence ID" value="RIQ19468.1"/>
    <property type="molecule type" value="Genomic_DNA"/>
</dbReference>
<evidence type="ECO:0000313" key="7">
    <source>
        <dbReference type="EMBL" id="RIQ19468.1"/>
    </source>
</evidence>
<dbReference type="Gene3D" id="3.90.79.10">
    <property type="entry name" value="Nucleoside Triphosphate Pyrophosphohydrolase"/>
    <property type="match status" value="1"/>
</dbReference>
<dbReference type="CDD" id="cd18876">
    <property type="entry name" value="NUDIX_Hydrolase"/>
    <property type="match status" value="1"/>
</dbReference>
<dbReference type="PROSITE" id="PS51462">
    <property type="entry name" value="NUDIX"/>
    <property type="match status" value="1"/>
</dbReference>
<keyword evidence="8" id="KW-1185">Reference proteome</keyword>
<feature type="domain" description="Nudix hydrolase" evidence="6">
    <location>
        <begin position="27"/>
        <end position="158"/>
    </location>
</feature>
<dbReference type="InterPro" id="IPR020476">
    <property type="entry name" value="Nudix_hydrolase"/>
</dbReference>
<dbReference type="PANTHER" id="PTHR43046:SF12">
    <property type="entry name" value="GDP-MANNOSE MANNOSYL HYDROLASE"/>
    <property type="match status" value="1"/>
</dbReference>
<evidence type="ECO:0000313" key="8">
    <source>
        <dbReference type="Proteomes" id="UP000284057"/>
    </source>
</evidence>
<dbReference type="SUPFAM" id="SSF55811">
    <property type="entry name" value="Nudix"/>
    <property type="match status" value="1"/>
</dbReference>
<name>A0A418KM82_9ACTN</name>
<dbReference type="Pfam" id="PF00293">
    <property type="entry name" value="NUDIX"/>
    <property type="match status" value="1"/>
</dbReference>
<gene>
    <name evidence="7" type="ORF">DY240_19905</name>
</gene>
<evidence type="ECO:0000256" key="2">
    <source>
        <dbReference type="ARBA" id="ARBA00005582"/>
    </source>
</evidence>
<dbReference type="RefSeq" id="WP_119661593.1">
    <property type="nucleotide sequence ID" value="NZ_QUAL01000183.1"/>
</dbReference>
<evidence type="ECO:0000256" key="3">
    <source>
        <dbReference type="ARBA" id="ARBA00022801"/>
    </source>
</evidence>
<evidence type="ECO:0000256" key="4">
    <source>
        <dbReference type="ARBA" id="ARBA00022842"/>
    </source>
</evidence>
<dbReference type="AlphaFoldDB" id="A0A418KM82"/>
<dbReference type="InterPro" id="IPR000086">
    <property type="entry name" value="NUDIX_hydrolase_dom"/>
</dbReference>
<reference evidence="7 8" key="1">
    <citation type="submission" date="2018-09" db="EMBL/GenBank/DDBJ databases">
        <title>Isolation, diversity and antifungal activity of actinobacteria from wheat.</title>
        <authorList>
            <person name="Han C."/>
        </authorList>
    </citation>
    <scope>NUCLEOTIDE SEQUENCE [LARGE SCALE GENOMIC DNA]</scope>
    <source>
        <strain evidence="7 8">NEAU-YY265</strain>
    </source>
</reference>
<dbReference type="Proteomes" id="UP000284057">
    <property type="component" value="Unassembled WGS sequence"/>
</dbReference>
<dbReference type="OrthoDB" id="4247482at2"/>
<dbReference type="InterPro" id="IPR015797">
    <property type="entry name" value="NUDIX_hydrolase-like_dom_sf"/>
</dbReference>
<keyword evidence="3 5" id="KW-0378">Hydrolase</keyword>
<keyword evidence="4" id="KW-0460">Magnesium</keyword>
<dbReference type="PROSITE" id="PS00893">
    <property type="entry name" value="NUDIX_BOX"/>
    <property type="match status" value="1"/>
</dbReference>
<evidence type="ECO:0000256" key="1">
    <source>
        <dbReference type="ARBA" id="ARBA00001946"/>
    </source>
</evidence>
<comment type="cofactor">
    <cofactor evidence="1">
        <name>Mg(2+)</name>
        <dbReference type="ChEBI" id="CHEBI:18420"/>
    </cofactor>
</comment>
<comment type="caution">
    <text evidence="7">The sequence shown here is derived from an EMBL/GenBank/DDBJ whole genome shotgun (WGS) entry which is preliminary data.</text>
</comment>